<keyword evidence="5 7" id="KW-0472">Membrane</keyword>
<dbReference type="EMBL" id="CAJPEV010003396">
    <property type="protein sequence ID" value="CAG0899661.1"/>
    <property type="molecule type" value="Genomic_DNA"/>
</dbReference>
<dbReference type="AlphaFoldDB" id="A0A7R9ABR4"/>
<dbReference type="InterPro" id="IPR013525">
    <property type="entry name" value="ABC2_TM"/>
</dbReference>
<evidence type="ECO:0000256" key="1">
    <source>
        <dbReference type="ARBA" id="ARBA00004141"/>
    </source>
</evidence>
<proteinExistence type="predicted"/>
<dbReference type="EMBL" id="LR902913">
    <property type="protein sequence ID" value="CAD7251252.1"/>
    <property type="molecule type" value="Genomic_DNA"/>
</dbReference>
<evidence type="ECO:0000256" key="6">
    <source>
        <dbReference type="SAM" id="MobiDB-lite"/>
    </source>
</evidence>
<keyword evidence="3 7" id="KW-0812">Transmembrane</keyword>
<dbReference type="OrthoDB" id="66620at2759"/>
<dbReference type="Pfam" id="PF01061">
    <property type="entry name" value="ABC2_membrane"/>
    <property type="match status" value="1"/>
</dbReference>
<evidence type="ECO:0000313" key="10">
    <source>
        <dbReference type="Proteomes" id="UP000677054"/>
    </source>
</evidence>
<evidence type="ECO:0000256" key="5">
    <source>
        <dbReference type="ARBA" id="ARBA00023136"/>
    </source>
</evidence>
<dbReference type="InterPro" id="IPR027417">
    <property type="entry name" value="P-loop_NTPase"/>
</dbReference>
<evidence type="ECO:0000313" key="9">
    <source>
        <dbReference type="EMBL" id="CAD7251252.1"/>
    </source>
</evidence>
<keyword evidence="10" id="KW-1185">Reference proteome</keyword>
<feature type="transmembrane region" description="Helical" evidence="7">
    <location>
        <begin position="576"/>
        <end position="601"/>
    </location>
</feature>
<comment type="subcellular location">
    <subcellularLocation>
        <location evidence="1">Membrane</location>
        <topology evidence="1">Multi-pass membrane protein</topology>
    </subcellularLocation>
</comment>
<sequence length="743" mass="84587">MNRRFRIDTDAFEGQERREPQYQDPIPILQHYPCEEGDGVTGCDICETIGEVCSSQLRLKMTGLITNDYILELLNLFQTAEVPFVVPRTSSRTGECRVLSTKYWDLALSQVEPGNWFQKLVGSVRTDVVLKDVSLEVRGGEVMAILGSKGMSIDRYGELGCREREEDAAGKHQSEGAGTAAGSGAAQRGSDDQEALSGVVCLWLSVRETLRYASKLTISDTKVSDAVKRARVKQVSRFLPSRSIPAFSTTTQRRCDRAVVVLLDEPTWDLDPLNTYFIISILSNLAKKNHRIVILTMEKPRSDIFPFLDRVTYLCLGEVVYAGSTRLMLDYFRSIGFPCPELENPLMYYLCLSTVDRRTRERFLESTSQISALVERFKAEGGPFRQFSAPHLGEATPDPYETPAVQHRVPLTAYGPPFAVTKIWTLFARMWSMTWNLKEMGRKELFLRLFLLPFYFFVLWIFVYRLEETQRSFVTRNGLMLHTLAGVSFLSAVVTAVTFAPVRTAFYQETRDGTYKTWHFLLAYTIRSALLSLFAVFASAAIIYWGCGLRDDVIRFLFFAGVLYAVNMFAEQQTVALMLVVKASYHAVIASFFFLILYIALASGTLKSLLTLSGWLYYLSYAVIYRYAGAFLHESEFRGNLVALPSRNATTCRQTNADFGCRYANGTHYLTERYFFTDEVMNSTQYLSQRLNLDPERHPEDLQYYFNFAMCHAFAVGMLLVNFVLYSLPQPRFMKAKFRDGNL</sequence>
<name>A0A7R9ABR4_9CRUS</name>
<feature type="transmembrane region" description="Helical" evidence="7">
    <location>
        <begin position="553"/>
        <end position="570"/>
    </location>
</feature>
<keyword evidence="2" id="KW-0813">Transport</keyword>
<dbReference type="SUPFAM" id="SSF52540">
    <property type="entry name" value="P-loop containing nucleoside triphosphate hydrolases"/>
    <property type="match status" value="1"/>
</dbReference>
<feature type="transmembrane region" description="Helical" evidence="7">
    <location>
        <begin position="520"/>
        <end position="546"/>
    </location>
</feature>
<dbReference type="PANTHER" id="PTHR48041">
    <property type="entry name" value="ABC TRANSPORTER G FAMILY MEMBER 28"/>
    <property type="match status" value="1"/>
</dbReference>
<protein>
    <recommendedName>
        <fullName evidence="8">ABC-2 type transporter transmembrane domain-containing protein</fullName>
    </recommendedName>
</protein>
<feature type="transmembrane region" description="Helical" evidence="7">
    <location>
        <begin position="445"/>
        <end position="466"/>
    </location>
</feature>
<accession>A0A7R9ABR4</accession>
<dbReference type="GO" id="GO:0140359">
    <property type="term" value="F:ABC-type transporter activity"/>
    <property type="evidence" value="ECO:0007669"/>
    <property type="project" value="InterPro"/>
</dbReference>
<evidence type="ECO:0000256" key="4">
    <source>
        <dbReference type="ARBA" id="ARBA00022989"/>
    </source>
</evidence>
<gene>
    <name evidence="9" type="ORF">DSTB1V02_LOCUS11019</name>
</gene>
<evidence type="ECO:0000256" key="7">
    <source>
        <dbReference type="SAM" id="Phobius"/>
    </source>
</evidence>
<feature type="compositionally biased region" description="Low complexity" evidence="6">
    <location>
        <begin position="176"/>
        <end position="188"/>
    </location>
</feature>
<dbReference type="PANTHER" id="PTHR48041:SF113">
    <property type="entry name" value="ATP-BINDING CASSETTE SUB-FAMILY G MEMBER 5"/>
    <property type="match status" value="1"/>
</dbReference>
<dbReference type="Gene3D" id="3.40.50.300">
    <property type="entry name" value="P-loop containing nucleotide triphosphate hydrolases"/>
    <property type="match status" value="1"/>
</dbReference>
<evidence type="ECO:0000256" key="2">
    <source>
        <dbReference type="ARBA" id="ARBA00022448"/>
    </source>
</evidence>
<feature type="domain" description="ABC-2 type transporter transmembrane" evidence="8">
    <location>
        <begin position="422"/>
        <end position="632"/>
    </location>
</feature>
<feature type="transmembrane region" description="Helical" evidence="7">
    <location>
        <begin position="704"/>
        <end position="728"/>
    </location>
</feature>
<dbReference type="Proteomes" id="UP000677054">
    <property type="component" value="Unassembled WGS sequence"/>
</dbReference>
<evidence type="ECO:0000256" key="3">
    <source>
        <dbReference type="ARBA" id="ARBA00022692"/>
    </source>
</evidence>
<dbReference type="GO" id="GO:0043190">
    <property type="term" value="C:ATP-binding cassette (ABC) transporter complex"/>
    <property type="evidence" value="ECO:0007669"/>
    <property type="project" value="TreeGrafter"/>
</dbReference>
<feature type="region of interest" description="Disordered" evidence="6">
    <location>
        <begin position="164"/>
        <end position="189"/>
    </location>
</feature>
<evidence type="ECO:0000259" key="8">
    <source>
        <dbReference type="Pfam" id="PF01061"/>
    </source>
</evidence>
<feature type="compositionally biased region" description="Basic and acidic residues" evidence="6">
    <location>
        <begin position="164"/>
        <end position="174"/>
    </location>
</feature>
<feature type="transmembrane region" description="Helical" evidence="7">
    <location>
        <begin position="608"/>
        <end position="628"/>
    </location>
</feature>
<reference evidence="9" key="1">
    <citation type="submission" date="2020-11" db="EMBL/GenBank/DDBJ databases">
        <authorList>
            <person name="Tran Van P."/>
        </authorList>
    </citation>
    <scope>NUCLEOTIDE SEQUENCE</scope>
</reference>
<organism evidence="9">
    <name type="scientific">Darwinula stevensoni</name>
    <dbReference type="NCBI Taxonomy" id="69355"/>
    <lineage>
        <taxon>Eukaryota</taxon>
        <taxon>Metazoa</taxon>
        <taxon>Ecdysozoa</taxon>
        <taxon>Arthropoda</taxon>
        <taxon>Crustacea</taxon>
        <taxon>Oligostraca</taxon>
        <taxon>Ostracoda</taxon>
        <taxon>Podocopa</taxon>
        <taxon>Podocopida</taxon>
        <taxon>Darwinulocopina</taxon>
        <taxon>Darwinuloidea</taxon>
        <taxon>Darwinulidae</taxon>
        <taxon>Darwinula</taxon>
    </lineage>
</organism>
<dbReference type="InterPro" id="IPR050352">
    <property type="entry name" value="ABCG_transporters"/>
</dbReference>
<feature type="transmembrane region" description="Helical" evidence="7">
    <location>
        <begin position="478"/>
        <end position="500"/>
    </location>
</feature>
<keyword evidence="4 7" id="KW-1133">Transmembrane helix</keyword>